<dbReference type="AlphaFoldDB" id="A0A660SA93"/>
<accession>A0A660SA93</accession>
<protein>
    <submittedName>
        <fullName evidence="1">Uncharacterized protein</fullName>
    </submittedName>
</protein>
<organism evidence="1 2">
    <name type="scientific">candidate division TA06 bacterium</name>
    <dbReference type="NCBI Taxonomy" id="2250710"/>
    <lineage>
        <taxon>Bacteria</taxon>
        <taxon>Bacteria division TA06</taxon>
    </lineage>
</organism>
<gene>
    <name evidence="1" type="ORF">DRP44_01920</name>
</gene>
<evidence type="ECO:0000313" key="2">
    <source>
        <dbReference type="Proteomes" id="UP000282321"/>
    </source>
</evidence>
<dbReference type="EMBL" id="QNBC01000014">
    <property type="protein sequence ID" value="RKX67659.1"/>
    <property type="molecule type" value="Genomic_DNA"/>
</dbReference>
<evidence type="ECO:0000313" key="1">
    <source>
        <dbReference type="EMBL" id="RKX67659.1"/>
    </source>
</evidence>
<name>A0A660SA93_UNCT6</name>
<reference evidence="1 2" key="1">
    <citation type="submission" date="2018-06" db="EMBL/GenBank/DDBJ databases">
        <title>Extensive metabolic versatility and redundancy in microbially diverse, dynamic hydrothermal sediments.</title>
        <authorList>
            <person name="Dombrowski N."/>
            <person name="Teske A."/>
            <person name="Baker B.J."/>
        </authorList>
    </citation>
    <scope>NUCLEOTIDE SEQUENCE [LARGE SCALE GENOMIC DNA]</scope>
    <source>
        <strain evidence="1">B35_G9</strain>
    </source>
</reference>
<proteinExistence type="predicted"/>
<dbReference type="Proteomes" id="UP000282321">
    <property type="component" value="Unassembled WGS sequence"/>
</dbReference>
<comment type="caution">
    <text evidence="1">The sequence shown here is derived from an EMBL/GenBank/DDBJ whole genome shotgun (WGS) entry which is preliminary data.</text>
</comment>
<sequence>MNYIFALILAFNIGGYFEYSGQNFKDGNTFPYTGYNKINFKLSKNYHSTFMKAEFGYILYHGKTAYDLKNYLPSVYANIPGFTLPYNLTSGLFMRNGYIGIRWKSIYASIGKQQIGWGSGYAYNPTNIFQYKTLIDLNDEIDGVNSVKLKVNMPLNLSVETVILPKSVLDSTSFATEIKGYYPALDFSTGFAYYIYTDFDSLTLNLTDNRYKLILSDFSTNILNFNIYGEGFYNLDRKKTVTVLGGGYTTDDNSLSINFEYLYNGYGKTKNYNLADWLDFLSGYELSLGKHEFILNINKSYDNEYIKFNIATLFNPIDRTGLVLPEIDIIPNENSTIMLIPMIPFGKDNPSNGGSEYTNFPYGGQFRIKINF</sequence>